<reference evidence="1" key="1">
    <citation type="submission" date="2020-11" db="EMBL/GenBank/DDBJ databases">
        <authorList>
            <person name="Whitehead M."/>
        </authorList>
    </citation>
    <scope>NUCLEOTIDE SEQUENCE</scope>
    <source>
        <strain evidence="1">EGII</strain>
    </source>
</reference>
<keyword evidence="2" id="KW-1185">Reference proteome</keyword>
<gene>
    <name evidence="1" type="ORF">CCAP1982_LOCUS19360</name>
</gene>
<protein>
    <submittedName>
        <fullName evidence="1">(Mediterranean fruit fly) hypothetical protein</fullName>
    </submittedName>
</protein>
<name>A0A811VAH1_CERCA</name>
<dbReference type="AlphaFoldDB" id="A0A811VAH1"/>
<accession>A0A811VAH1</accession>
<evidence type="ECO:0000313" key="2">
    <source>
        <dbReference type="Proteomes" id="UP000606786"/>
    </source>
</evidence>
<evidence type="ECO:0000313" key="1">
    <source>
        <dbReference type="EMBL" id="CAD7011252.1"/>
    </source>
</evidence>
<organism evidence="1 2">
    <name type="scientific">Ceratitis capitata</name>
    <name type="common">Mediterranean fruit fly</name>
    <name type="synonym">Tephritis capitata</name>
    <dbReference type="NCBI Taxonomy" id="7213"/>
    <lineage>
        <taxon>Eukaryota</taxon>
        <taxon>Metazoa</taxon>
        <taxon>Ecdysozoa</taxon>
        <taxon>Arthropoda</taxon>
        <taxon>Hexapoda</taxon>
        <taxon>Insecta</taxon>
        <taxon>Pterygota</taxon>
        <taxon>Neoptera</taxon>
        <taxon>Endopterygota</taxon>
        <taxon>Diptera</taxon>
        <taxon>Brachycera</taxon>
        <taxon>Muscomorpha</taxon>
        <taxon>Tephritoidea</taxon>
        <taxon>Tephritidae</taxon>
        <taxon>Ceratitis</taxon>
        <taxon>Ceratitis</taxon>
    </lineage>
</organism>
<dbReference type="Proteomes" id="UP000606786">
    <property type="component" value="Unassembled WGS sequence"/>
</dbReference>
<comment type="caution">
    <text evidence="1">The sequence shown here is derived from an EMBL/GenBank/DDBJ whole genome shotgun (WGS) entry which is preliminary data.</text>
</comment>
<sequence length="58" mass="6784">QHLEIKFEIQHRASTRDQRVALITINYKLGSAWRSQPLPLQKSSAAMLITMHHLQYNL</sequence>
<feature type="non-terminal residue" evidence="1">
    <location>
        <position position="1"/>
    </location>
</feature>
<dbReference type="EMBL" id="CAJHJT010000049">
    <property type="protein sequence ID" value="CAD7011252.1"/>
    <property type="molecule type" value="Genomic_DNA"/>
</dbReference>
<proteinExistence type="predicted"/>